<evidence type="ECO:0000313" key="8">
    <source>
        <dbReference type="EMBL" id="OGK23492.1"/>
    </source>
</evidence>
<evidence type="ECO:0000313" key="9">
    <source>
        <dbReference type="Proteomes" id="UP000177159"/>
    </source>
</evidence>
<dbReference type="NCBIfam" id="TIGR00059">
    <property type="entry name" value="L17"/>
    <property type="match status" value="1"/>
</dbReference>
<sequence length="151" mass="17327">MKHSIYKVKFRRGKDSNESVMRKLVLNFLKHGKLETTVSKAKAVKSLLDRLAFKARRQSEADKNVLLKHLGDKKAVQDMFDKVEPTFKKRTGGFVTIIRLGTRLGDNAEMARIGWAKPIITLEKKVTQNKPLTPEKEKQKNVKKTKLKKLV</sequence>
<gene>
    <name evidence="8" type="ORF">A3C24_01715</name>
</gene>
<feature type="compositionally biased region" description="Basic residues" evidence="7">
    <location>
        <begin position="141"/>
        <end position="151"/>
    </location>
</feature>
<evidence type="ECO:0000256" key="4">
    <source>
        <dbReference type="ARBA" id="ARBA00035494"/>
    </source>
</evidence>
<dbReference type="Proteomes" id="UP000177159">
    <property type="component" value="Unassembled WGS sequence"/>
</dbReference>
<accession>A0A1F7GYA2</accession>
<proteinExistence type="inferred from homology"/>
<dbReference type="GO" id="GO:0022625">
    <property type="term" value="C:cytosolic large ribosomal subunit"/>
    <property type="evidence" value="ECO:0007669"/>
    <property type="project" value="TreeGrafter"/>
</dbReference>
<dbReference type="Pfam" id="PF01196">
    <property type="entry name" value="Ribosomal_L17"/>
    <property type="match status" value="1"/>
</dbReference>
<evidence type="ECO:0000256" key="5">
    <source>
        <dbReference type="RuleBase" id="RU000660"/>
    </source>
</evidence>
<evidence type="ECO:0000256" key="7">
    <source>
        <dbReference type="SAM" id="MobiDB-lite"/>
    </source>
</evidence>
<protein>
    <recommendedName>
        <fullName evidence="4 6">50S ribosomal protein L17</fullName>
    </recommendedName>
</protein>
<dbReference type="GO" id="GO:0006412">
    <property type="term" value="P:translation"/>
    <property type="evidence" value="ECO:0007669"/>
    <property type="project" value="InterPro"/>
</dbReference>
<dbReference type="EMBL" id="MFZM01000020">
    <property type="protein sequence ID" value="OGK23492.1"/>
    <property type="molecule type" value="Genomic_DNA"/>
</dbReference>
<comment type="similarity">
    <text evidence="1 5">Belongs to the bacterial ribosomal protein bL17 family.</text>
</comment>
<reference evidence="8 9" key="1">
    <citation type="journal article" date="2016" name="Nat. Commun.">
        <title>Thousands of microbial genomes shed light on interconnected biogeochemical processes in an aquifer system.</title>
        <authorList>
            <person name="Anantharaman K."/>
            <person name="Brown C.T."/>
            <person name="Hug L.A."/>
            <person name="Sharon I."/>
            <person name="Castelle C.J."/>
            <person name="Probst A.J."/>
            <person name="Thomas B.C."/>
            <person name="Singh A."/>
            <person name="Wilkins M.J."/>
            <person name="Karaoz U."/>
            <person name="Brodie E.L."/>
            <person name="Williams K.H."/>
            <person name="Hubbard S.S."/>
            <person name="Banfield J.F."/>
        </authorList>
    </citation>
    <scope>NUCLEOTIDE SEQUENCE [LARGE SCALE GENOMIC DNA]</scope>
</reference>
<dbReference type="Gene3D" id="3.90.1030.10">
    <property type="entry name" value="Ribosomal protein L17"/>
    <property type="match status" value="1"/>
</dbReference>
<feature type="region of interest" description="Disordered" evidence="7">
    <location>
        <begin position="132"/>
        <end position="151"/>
    </location>
</feature>
<keyword evidence="3 5" id="KW-0687">Ribonucleoprotein</keyword>
<dbReference type="SUPFAM" id="SSF64263">
    <property type="entry name" value="Prokaryotic ribosomal protein L17"/>
    <property type="match status" value="1"/>
</dbReference>
<dbReference type="InterPro" id="IPR000456">
    <property type="entry name" value="Ribosomal_bL17"/>
</dbReference>
<dbReference type="PANTHER" id="PTHR14413:SF16">
    <property type="entry name" value="LARGE RIBOSOMAL SUBUNIT PROTEIN BL17M"/>
    <property type="match status" value="1"/>
</dbReference>
<evidence type="ECO:0000256" key="1">
    <source>
        <dbReference type="ARBA" id="ARBA00008777"/>
    </source>
</evidence>
<organism evidence="8 9">
    <name type="scientific">Candidatus Roizmanbacteria bacterium RIFCSPHIGHO2_02_FULL_37_24</name>
    <dbReference type="NCBI Taxonomy" id="1802037"/>
    <lineage>
        <taxon>Bacteria</taxon>
        <taxon>Candidatus Roizmaniibacteriota</taxon>
    </lineage>
</organism>
<dbReference type="GO" id="GO:0003735">
    <property type="term" value="F:structural constituent of ribosome"/>
    <property type="evidence" value="ECO:0007669"/>
    <property type="project" value="InterPro"/>
</dbReference>
<name>A0A1F7GYA2_9BACT</name>
<dbReference type="PANTHER" id="PTHR14413">
    <property type="entry name" value="RIBOSOMAL PROTEIN L17"/>
    <property type="match status" value="1"/>
</dbReference>
<evidence type="ECO:0000256" key="3">
    <source>
        <dbReference type="ARBA" id="ARBA00023274"/>
    </source>
</evidence>
<comment type="caution">
    <text evidence="8">The sequence shown here is derived from an EMBL/GenBank/DDBJ whole genome shotgun (WGS) entry which is preliminary data.</text>
</comment>
<keyword evidence="2 5" id="KW-0689">Ribosomal protein</keyword>
<dbReference type="InterPro" id="IPR036373">
    <property type="entry name" value="Ribosomal_bL17_sf"/>
</dbReference>
<dbReference type="AlphaFoldDB" id="A0A1F7GYA2"/>
<evidence type="ECO:0000256" key="6">
    <source>
        <dbReference type="RuleBase" id="RU000661"/>
    </source>
</evidence>
<evidence type="ECO:0000256" key="2">
    <source>
        <dbReference type="ARBA" id="ARBA00022980"/>
    </source>
</evidence>